<dbReference type="InterPro" id="IPR029411">
    <property type="entry name" value="RG-lyase_III"/>
</dbReference>
<dbReference type="Pfam" id="PF14683">
    <property type="entry name" value="CBM-like"/>
    <property type="match status" value="1"/>
</dbReference>
<evidence type="ECO:0000256" key="1">
    <source>
        <dbReference type="ARBA" id="ARBA00023180"/>
    </source>
</evidence>
<sequence length="689" mass="76189">MFLHSAARALGLLAAVVHGGLVANQTDSYLLIANDRLTAAVDKSRGVIYYLNLDGQNLLGNETTTVVTPGGSTGNGLTGIGPYLDCYCTPAGAWTPGSDNATFNLYHGIDSLNVSYGGISMHQVYTPTGIVLEQYWFLRDGETGLHVFSRAYYYNETTPSAGKFQEFRTLFRPDIDSSIWTNLITDESVYAPLPVPDPAAGDLGDAYTVQDATWYIGNRTEDPYVEAFSDYFTKYTFSTTYGDQKVHGMYADGSLNNDSSVFGAWLVMNTKDTYFGGPTWSDLVVDGIVYNYIISNHHGDQAPNITNGLDRTFGPFYYHFNHGPEGTSWQELRDEALEFAQPQWNAVFYDDIASLVPNYVPTSGRGSWKATVDLPEGAKKPRAVLSADGYDFQDNSQNLTAYQYWADVDPENGEVQIDRIKAGVYRLTVYAEGIFGDYIQDGILVDAGEATDSGTVIWVADSAGKELWRLGTPDKSGGEWLHGDHADPNHPLHPPEYRIYWGAYDYLDDFPNGVNFHIGTSDEAKDFNYIHWSVFGGYANFLRPVQVEGDGNINNWTVTFSVEEADLKSTTEATFTIQLAAAKAASGNTDVYNATQPFINIPYTVAINGRELDTWVIPYYQSSSCGVRSAVTCYHLSNKWTFPTSFLNSGSNTTNEIVLSLPYNATDYESAVLPKSIYVQYDALRLEVK</sequence>
<evidence type="ECO:0000259" key="4">
    <source>
        <dbReference type="Pfam" id="PF14686"/>
    </source>
</evidence>
<dbReference type="Pfam" id="PF14686">
    <property type="entry name" value="fn3_3"/>
    <property type="match status" value="1"/>
</dbReference>
<evidence type="ECO:0008006" key="7">
    <source>
        <dbReference type="Google" id="ProtNLM"/>
    </source>
</evidence>
<organism evidence="5 6">
    <name type="scientific">Gnomoniopsis smithogilvyi</name>
    <dbReference type="NCBI Taxonomy" id="1191159"/>
    <lineage>
        <taxon>Eukaryota</taxon>
        <taxon>Fungi</taxon>
        <taxon>Dikarya</taxon>
        <taxon>Ascomycota</taxon>
        <taxon>Pezizomycotina</taxon>
        <taxon>Sordariomycetes</taxon>
        <taxon>Sordariomycetidae</taxon>
        <taxon>Diaporthales</taxon>
        <taxon>Gnomoniaceae</taxon>
        <taxon>Gnomoniopsis</taxon>
    </lineage>
</organism>
<keyword evidence="1" id="KW-0325">Glycoprotein</keyword>
<evidence type="ECO:0000313" key="6">
    <source>
        <dbReference type="Proteomes" id="UP001140453"/>
    </source>
</evidence>
<dbReference type="PANTHER" id="PTHR32018:SF9">
    <property type="entry name" value="RHAMNOGALACTURONATE LYASE B"/>
    <property type="match status" value="1"/>
</dbReference>
<feature type="domain" description="Rhamnogalacturonan lyase" evidence="4">
    <location>
        <begin position="375"/>
        <end position="452"/>
    </location>
</feature>
<dbReference type="InterPro" id="IPR008979">
    <property type="entry name" value="Galactose-bd-like_sf"/>
</dbReference>
<dbReference type="InterPro" id="IPR011013">
    <property type="entry name" value="Gal_mutarotase_sf_dom"/>
</dbReference>
<dbReference type="AlphaFoldDB" id="A0A9W8YLW5"/>
<dbReference type="InterPro" id="IPR051850">
    <property type="entry name" value="Polysacch_Lyase_4"/>
</dbReference>
<accession>A0A9W8YLW5</accession>
<dbReference type="EMBL" id="JAPEVB010000005">
    <property type="protein sequence ID" value="KAJ4387920.1"/>
    <property type="molecule type" value="Genomic_DNA"/>
</dbReference>
<proteinExistence type="predicted"/>
<dbReference type="GO" id="GO:0005975">
    <property type="term" value="P:carbohydrate metabolic process"/>
    <property type="evidence" value="ECO:0007669"/>
    <property type="project" value="InterPro"/>
</dbReference>
<feature type="chain" id="PRO_5040905011" description="Rhamnogalacturonan endolyase" evidence="2">
    <location>
        <begin position="20"/>
        <end position="689"/>
    </location>
</feature>
<comment type="caution">
    <text evidence="5">The sequence shown here is derived from an EMBL/GenBank/DDBJ whole genome shotgun (WGS) entry which is preliminary data.</text>
</comment>
<dbReference type="InterPro" id="IPR014718">
    <property type="entry name" value="GH-type_carb-bd"/>
</dbReference>
<dbReference type="CDD" id="cd10320">
    <property type="entry name" value="RGL4_N"/>
    <property type="match status" value="1"/>
</dbReference>
<keyword evidence="2" id="KW-0732">Signal</keyword>
<dbReference type="SUPFAM" id="SSF49785">
    <property type="entry name" value="Galactose-binding domain-like"/>
    <property type="match status" value="1"/>
</dbReference>
<dbReference type="GO" id="GO:0003824">
    <property type="term" value="F:catalytic activity"/>
    <property type="evidence" value="ECO:0007669"/>
    <property type="project" value="InterPro"/>
</dbReference>
<dbReference type="SUPFAM" id="SSF74650">
    <property type="entry name" value="Galactose mutarotase-like"/>
    <property type="match status" value="1"/>
</dbReference>
<dbReference type="Proteomes" id="UP001140453">
    <property type="component" value="Unassembled WGS sequence"/>
</dbReference>
<feature type="domain" description="Rhamnogalacturonan lyase" evidence="3">
    <location>
        <begin position="466"/>
        <end position="686"/>
    </location>
</feature>
<evidence type="ECO:0000259" key="3">
    <source>
        <dbReference type="Pfam" id="PF14683"/>
    </source>
</evidence>
<dbReference type="InterPro" id="IPR029413">
    <property type="entry name" value="RG-lyase_II"/>
</dbReference>
<name>A0A9W8YLW5_9PEZI</name>
<dbReference type="PANTHER" id="PTHR32018">
    <property type="entry name" value="RHAMNOGALACTURONATE LYASE FAMILY PROTEIN"/>
    <property type="match status" value="1"/>
</dbReference>
<feature type="signal peptide" evidence="2">
    <location>
        <begin position="1"/>
        <end position="19"/>
    </location>
</feature>
<keyword evidence="6" id="KW-1185">Reference proteome</keyword>
<gene>
    <name evidence="5" type="ORF">N0V93_008523</name>
</gene>
<dbReference type="CDD" id="cd10316">
    <property type="entry name" value="RGL4_M"/>
    <property type="match status" value="1"/>
</dbReference>
<dbReference type="OrthoDB" id="2130367at2759"/>
<evidence type="ECO:0000256" key="2">
    <source>
        <dbReference type="SAM" id="SignalP"/>
    </source>
</evidence>
<dbReference type="Gene3D" id="2.70.98.10">
    <property type="match status" value="1"/>
</dbReference>
<dbReference type="GO" id="GO:0030246">
    <property type="term" value="F:carbohydrate binding"/>
    <property type="evidence" value="ECO:0007669"/>
    <property type="project" value="InterPro"/>
</dbReference>
<protein>
    <recommendedName>
        <fullName evidence="7">Rhamnogalacturonan endolyase</fullName>
    </recommendedName>
</protein>
<dbReference type="Gene3D" id="2.60.40.1120">
    <property type="entry name" value="Carboxypeptidase-like, regulatory domain"/>
    <property type="match status" value="1"/>
</dbReference>
<reference evidence="5" key="1">
    <citation type="submission" date="2022-10" db="EMBL/GenBank/DDBJ databases">
        <title>Tapping the CABI collections for fungal endophytes: first genome assemblies for Collariella, Neodidymelliopsis, Ascochyta clinopodiicola, Didymella pomorum, Didymosphaeria variabile, Neocosmospora piperis and Neocucurbitaria cava.</title>
        <authorList>
            <person name="Hill R."/>
        </authorList>
    </citation>
    <scope>NUCLEOTIDE SEQUENCE</scope>
    <source>
        <strain evidence="5">IMI 355082</strain>
    </source>
</reference>
<evidence type="ECO:0000313" key="5">
    <source>
        <dbReference type="EMBL" id="KAJ4387920.1"/>
    </source>
</evidence>